<protein>
    <recommendedName>
        <fullName evidence="3">Aminotransferase class I/classII domain-containing protein</fullName>
    </recommendedName>
</protein>
<name>A0A1Y2T5K9_SYMTR</name>
<dbReference type="Gene3D" id="3.90.1150.10">
    <property type="entry name" value="Aspartate Aminotransferase, domain 1"/>
    <property type="match status" value="1"/>
</dbReference>
<reference evidence="2" key="1">
    <citation type="submission" date="2016-04" db="EMBL/GenBank/DDBJ databases">
        <authorList>
            <person name="Antunes L.P."/>
            <person name="Martins L.F."/>
            <person name="Pereira R.V."/>
            <person name="Thomas A.M."/>
            <person name="Barbosa D."/>
            <person name="Nascimento L."/>
            <person name="Silva G.M."/>
            <person name="Condomitti G.W."/>
            <person name="Digiampietri L.A."/>
            <person name="Lombardi K.C."/>
            <person name="Ramos P.L."/>
            <person name="Quaggio R.B."/>
            <person name="Oliveira J.C."/>
            <person name="Pascon R.C."/>
            <person name="Cruz J.B."/>
            <person name="Silva A.M."/>
            <person name="Setubal J.C."/>
        </authorList>
    </citation>
    <scope>NUCLEOTIDE SEQUENCE [LARGE SCALE GENOMIC DNA]</scope>
</reference>
<evidence type="ECO:0000313" key="1">
    <source>
        <dbReference type="EMBL" id="OTA41782.1"/>
    </source>
</evidence>
<evidence type="ECO:0000313" key="2">
    <source>
        <dbReference type="Proteomes" id="UP000194267"/>
    </source>
</evidence>
<gene>
    <name evidence="1" type="ORF">A6D92_03890</name>
</gene>
<comment type="caution">
    <text evidence="1">The sequence shown here is derived from an EMBL/GenBank/DDBJ whole genome shotgun (WGS) entry which is preliminary data.</text>
</comment>
<dbReference type="AlphaFoldDB" id="A0A1Y2T5K9"/>
<accession>A0A1Y2T5K9</accession>
<dbReference type="EMBL" id="LWLV01000226">
    <property type="protein sequence ID" value="OTA41782.1"/>
    <property type="molecule type" value="Genomic_DNA"/>
</dbReference>
<evidence type="ECO:0008006" key="3">
    <source>
        <dbReference type="Google" id="ProtNLM"/>
    </source>
</evidence>
<dbReference type="Proteomes" id="UP000194267">
    <property type="component" value="Unassembled WGS sequence"/>
</dbReference>
<dbReference type="InterPro" id="IPR015422">
    <property type="entry name" value="PyrdxlP-dep_Trfase_small"/>
</dbReference>
<dbReference type="InterPro" id="IPR015424">
    <property type="entry name" value="PyrdxlP-dep_Trfase"/>
</dbReference>
<sequence>MAFVPGDFYGAGQMARRGLRLNFSYPRPEEIGPGIARLARAVERLLREEAVDGGEEASISGPVV</sequence>
<proteinExistence type="predicted"/>
<dbReference type="SUPFAM" id="SSF53383">
    <property type="entry name" value="PLP-dependent transferases"/>
    <property type="match status" value="1"/>
</dbReference>
<organism evidence="1 2">
    <name type="scientific">Symbiobacterium thermophilum</name>
    <dbReference type="NCBI Taxonomy" id="2734"/>
    <lineage>
        <taxon>Bacteria</taxon>
        <taxon>Bacillati</taxon>
        <taxon>Bacillota</taxon>
        <taxon>Clostridia</taxon>
        <taxon>Eubacteriales</taxon>
        <taxon>Symbiobacteriaceae</taxon>
        <taxon>Symbiobacterium</taxon>
    </lineage>
</organism>